<comment type="caution">
    <text evidence="2">The sequence shown here is derived from an EMBL/GenBank/DDBJ whole genome shotgun (WGS) entry which is preliminary data.</text>
</comment>
<evidence type="ECO:0000313" key="2">
    <source>
        <dbReference type="EMBL" id="GLS24705.1"/>
    </source>
</evidence>
<evidence type="ECO:0000256" key="1">
    <source>
        <dbReference type="ARBA" id="ARBA00022801"/>
    </source>
</evidence>
<dbReference type="Pfam" id="PF00300">
    <property type="entry name" value="His_Phos_1"/>
    <property type="match status" value="1"/>
</dbReference>
<dbReference type="PANTHER" id="PTHR20935">
    <property type="entry name" value="PHOSPHOGLYCERATE MUTASE-RELATED"/>
    <property type="match status" value="1"/>
</dbReference>
<dbReference type="SMART" id="SM00855">
    <property type="entry name" value="PGAM"/>
    <property type="match status" value="1"/>
</dbReference>
<dbReference type="InterPro" id="IPR051021">
    <property type="entry name" value="Mito_Ser/Thr_phosphatase"/>
</dbReference>
<sequence>MSNVLMVRHGQASFGAANYDKLSTLGHQQARWLGDYYRVQGLRFDHVFVGEQVRHRETAESLCTAFEGTVEPFQVHAGLNEFDFKAVIAAYQAKSANQQVLEGMTPREFFKLLRKAMLAWMSNELDPSHHPDFQETWTDFTGRVLAAAEVIGQAARNGRVLVVSSGGVMSTLMAHVLDCPNESIIDINLQVKNTAQITYQATSGGFKLTGFNATPHLESSERSEFITYS</sequence>
<evidence type="ECO:0000313" key="3">
    <source>
        <dbReference type="Proteomes" id="UP001156870"/>
    </source>
</evidence>
<dbReference type="PANTHER" id="PTHR20935:SF0">
    <property type="entry name" value="SERINE_THREONINE-PROTEIN PHOSPHATASE PGAM5, MITOCHONDRIAL"/>
    <property type="match status" value="1"/>
</dbReference>
<keyword evidence="3" id="KW-1185">Reference proteome</keyword>
<dbReference type="CDD" id="cd07067">
    <property type="entry name" value="HP_PGM_like"/>
    <property type="match status" value="1"/>
</dbReference>
<name>A0AA37T0Q9_9GAMM</name>
<dbReference type="Gene3D" id="3.40.50.1240">
    <property type="entry name" value="Phosphoglycerate mutase-like"/>
    <property type="match status" value="1"/>
</dbReference>
<keyword evidence="1" id="KW-0378">Hydrolase</keyword>
<organism evidence="2 3">
    <name type="scientific">Marinibactrum halimedae</name>
    <dbReference type="NCBI Taxonomy" id="1444977"/>
    <lineage>
        <taxon>Bacteria</taxon>
        <taxon>Pseudomonadati</taxon>
        <taxon>Pseudomonadota</taxon>
        <taxon>Gammaproteobacteria</taxon>
        <taxon>Cellvibrionales</taxon>
        <taxon>Cellvibrionaceae</taxon>
        <taxon>Marinibactrum</taxon>
    </lineage>
</organism>
<dbReference type="RefSeq" id="WP_232593698.1">
    <property type="nucleotide sequence ID" value="NZ_BSPD01000017.1"/>
</dbReference>
<dbReference type="InterPro" id="IPR013078">
    <property type="entry name" value="His_Pase_superF_clade-1"/>
</dbReference>
<dbReference type="Proteomes" id="UP001156870">
    <property type="component" value="Unassembled WGS sequence"/>
</dbReference>
<proteinExistence type="predicted"/>
<dbReference type="InterPro" id="IPR029033">
    <property type="entry name" value="His_PPase_superfam"/>
</dbReference>
<dbReference type="GO" id="GO:0016787">
    <property type="term" value="F:hydrolase activity"/>
    <property type="evidence" value="ECO:0007669"/>
    <property type="project" value="UniProtKB-KW"/>
</dbReference>
<protein>
    <submittedName>
        <fullName evidence="2">Histidine phosphatase family protein</fullName>
    </submittedName>
</protein>
<dbReference type="AlphaFoldDB" id="A0AA37T0Q9"/>
<gene>
    <name evidence="2" type="ORF">GCM10007877_04190</name>
</gene>
<accession>A0AA37T0Q9</accession>
<dbReference type="SUPFAM" id="SSF53254">
    <property type="entry name" value="Phosphoglycerate mutase-like"/>
    <property type="match status" value="1"/>
</dbReference>
<reference evidence="2 3" key="1">
    <citation type="journal article" date="2014" name="Int. J. Syst. Evol. Microbiol.">
        <title>Complete genome sequence of Corynebacterium casei LMG S-19264T (=DSM 44701T), isolated from a smear-ripened cheese.</title>
        <authorList>
            <consortium name="US DOE Joint Genome Institute (JGI-PGF)"/>
            <person name="Walter F."/>
            <person name="Albersmeier A."/>
            <person name="Kalinowski J."/>
            <person name="Ruckert C."/>
        </authorList>
    </citation>
    <scope>NUCLEOTIDE SEQUENCE [LARGE SCALE GENOMIC DNA]</scope>
    <source>
        <strain evidence="2 3">NBRC 110095</strain>
    </source>
</reference>
<dbReference type="EMBL" id="BSPD01000017">
    <property type="protein sequence ID" value="GLS24705.1"/>
    <property type="molecule type" value="Genomic_DNA"/>
</dbReference>